<dbReference type="CDD" id="cd07990">
    <property type="entry name" value="LPLAT_LCLAT1-like"/>
    <property type="match status" value="1"/>
</dbReference>
<feature type="transmembrane region" description="Helical" evidence="4">
    <location>
        <begin position="112"/>
        <end position="132"/>
    </location>
</feature>
<keyword evidence="4" id="KW-0812">Transmembrane</keyword>
<feature type="transmembrane region" description="Helical" evidence="4">
    <location>
        <begin position="337"/>
        <end position="356"/>
    </location>
</feature>
<dbReference type="SUPFAM" id="SSF69593">
    <property type="entry name" value="Glycerol-3-phosphate (1)-acyltransferase"/>
    <property type="match status" value="1"/>
</dbReference>
<keyword evidence="3 6" id="KW-0012">Acyltransferase</keyword>
<evidence type="ECO:0000256" key="1">
    <source>
        <dbReference type="ARBA" id="ARBA00008655"/>
    </source>
</evidence>
<dbReference type="PANTHER" id="PTHR10983">
    <property type="entry name" value="1-ACYLGLYCEROL-3-PHOSPHATE ACYLTRANSFERASE-RELATED"/>
    <property type="match status" value="1"/>
</dbReference>
<evidence type="ECO:0000256" key="2">
    <source>
        <dbReference type="ARBA" id="ARBA00022679"/>
    </source>
</evidence>
<keyword evidence="4" id="KW-0472">Membrane</keyword>
<name>F1KZS3_ASCSU</name>
<evidence type="ECO:0000313" key="6">
    <source>
        <dbReference type="EMBL" id="ADY43377.1"/>
    </source>
</evidence>
<dbReference type="AlphaFoldDB" id="F1KZS3"/>
<accession>F1KZS3</accession>
<dbReference type="EMBL" id="JI168702">
    <property type="protein sequence ID" value="ADY43377.1"/>
    <property type="molecule type" value="mRNA"/>
</dbReference>
<protein>
    <submittedName>
        <fullName evidence="6">Lysocardiolipin acyltransferase 1</fullName>
    </submittedName>
</protein>
<dbReference type="GO" id="GO:0036149">
    <property type="term" value="P:phosphatidylinositol acyl-chain remodeling"/>
    <property type="evidence" value="ECO:0007669"/>
    <property type="project" value="TreeGrafter"/>
</dbReference>
<keyword evidence="4" id="KW-1133">Transmembrane helix</keyword>
<comment type="similarity">
    <text evidence="1">Belongs to the 1-acyl-sn-glycerol-3-phosphate acyltransferase family.</text>
</comment>
<dbReference type="GO" id="GO:0005783">
    <property type="term" value="C:endoplasmic reticulum"/>
    <property type="evidence" value="ECO:0007669"/>
    <property type="project" value="TreeGrafter"/>
</dbReference>
<dbReference type="GO" id="GO:0016746">
    <property type="term" value="F:acyltransferase activity"/>
    <property type="evidence" value="ECO:0007669"/>
    <property type="project" value="UniProtKB-KW"/>
</dbReference>
<feature type="transmembrane region" description="Helical" evidence="4">
    <location>
        <begin position="23"/>
        <end position="53"/>
    </location>
</feature>
<dbReference type="InterPro" id="IPR032098">
    <property type="entry name" value="Acyltransf_C"/>
</dbReference>
<dbReference type="Pfam" id="PF16076">
    <property type="entry name" value="Acyltransf_C"/>
    <property type="match status" value="1"/>
</dbReference>
<dbReference type="SMART" id="SM00563">
    <property type="entry name" value="PlsC"/>
    <property type="match status" value="1"/>
</dbReference>
<evidence type="ECO:0000256" key="4">
    <source>
        <dbReference type="SAM" id="Phobius"/>
    </source>
</evidence>
<feature type="transmembrane region" description="Helical" evidence="4">
    <location>
        <begin position="362"/>
        <end position="384"/>
    </location>
</feature>
<organism evidence="6">
    <name type="scientific">Ascaris suum</name>
    <name type="common">Pig roundworm</name>
    <name type="synonym">Ascaris lumbricoides</name>
    <dbReference type="NCBI Taxonomy" id="6253"/>
    <lineage>
        <taxon>Eukaryota</taxon>
        <taxon>Metazoa</taxon>
        <taxon>Ecdysozoa</taxon>
        <taxon>Nematoda</taxon>
        <taxon>Chromadorea</taxon>
        <taxon>Rhabditida</taxon>
        <taxon>Spirurina</taxon>
        <taxon>Ascaridomorpha</taxon>
        <taxon>Ascaridoidea</taxon>
        <taxon>Ascarididae</taxon>
        <taxon>Ascaris</taxon>
    </lineage>
</organism>
<dbReference type="PANTHER" id="PTHR10983:SF20">
    <property type="entry name" value="LYSOPHOSPHATIDYLINOSITOL ACYLTRANSFERASE 10"/>
    <property type="match status" value="1"/>
</dbReference>
<reference evidence="6" key="1">
    <citation type="journal article" date="2011" name="Genome Res.">
        <title>Deep small RNA sequencing from the nematode Ascaris reveals conservation, functional diversification, and novel developmental profiles.</title>
        <authorList>
            <person name="Wang J."/>
            <person name="Czech B."/>
            <person name="Crunk A."/>
            <person name="Wallace A."/>
            <person name="Mitreva M."/>
            <person name="Hannon G.J."/>
            <person name="Davis R.E."/>
        </authorList>
    </citation>
    <scope>NUCLEOTIDE SEQUENCE</scope>
</reference>
<evidence type="ECO:0000259" key="5">
    <source>
        <dbReference type="SMART" id="SM00563"/>
    </source>
</evidence>
<sequence>MSLNEGREKCCPMRLLRTFFRPLLGPIFGVTILLTSIFGAYIITLILPILLLGKHQTWRSTMDRAISFWMMIPVTFLEYIFGVAFTVTGDPIDSEKPALVIMNHRTRLDWMYFWSAIFKINPWLICSSKISLKEQLRKLPGAGFGMAANHFIFLQRHIDEDKRRLSEAIDYYVAMRRNYQILLFPEGTDKSPWTTEKSREYAKKNGLRDLKNVIYPRSAGIAYLITKMRQCNYISCVYDVTVAYPINVVQSEMDLVLKGQCPEKVHFDIRRIDISQVPQSERDIAEWLNRLWIMKDEKLTRYYSLPPAKREFSSEGGKFIWEEADQPLHRIAKLFSFWFWMVVISTYCYHVTFLLFTQLVTLYSLCAILTMQFVYGGIDHMVYYRWKKASSNKRISRTV</sequence>
<evidence type="ECO:0000256" key="3">
    <source>
        <dbReference type="ARBA" id="ARBA00023315"/>
    </source>
</evidence>
<dbReference type="InterPro" id="IPR002123">
    <property type="entry name" value="Plipid/glycerol_acylTrfase"/>
</dbReference>
<keyword evidence="2 6" id="KW-0808">Transferase</keyword>
<feature type="transmembrane region" description="Helical" evidence="4">
    <location>
        <begin position="65"/>
        <end position="87"/>
    </location>
</feature>
<proteinExistence type="evidence at transcript level"/>
<feature type="domain" description="Phospholipid/glycerol acyltransferase" evidence="5">
    <location>
        <begin position="98"/>
        <end position="222"/>
    </location>
</feature>
<dbReference type="Pfam" id="PF01553">
    <property type="entry name" value="Acyltransferase"/>
    <property type="match status" value="1"/>
</dbReference>